<feature type="region of interest" description="Disordered" evidence="7">
    <location>
        <begin position="117"/>
        <end position="376"/>
    </location>
</feature>
<evidence type="ECO:0000259" key="9">
    <source>
        <dbReference type="PROSITE" id="PS50808"/>
    </source>
</evidence>
<reference evidence="10" key="1">
    <citation type="journal article" date="2021" name="IMA Fungus">
        <title>Genomic characterization of three marine fungi, including Emericellopsis atlantica sp. nov. with signatures of a generalist lifestyle and marine biomass degradation.</title>
        <authorList>
            <person name="Hagestad O.C."/>
            <person name="Hou L."/>
            <person name="Andersen J.H."/>
            <person name="Hansen E.H."/>
            <person name="Altermark B."/>
            <person name="Li C."/>
            <person name="Kuhnert E."/>
            <person name="Cox R.J."/>
            <person name="Crous P.W."/>
            <person name="Spatafora J.W."/>
            <person name="Lail K."/>
            <person name="Amirebrahimi M."/>
            <person name="Lipzen A."/>
            <person name="Pangilinan J."/>
            <person name="Andreopoulos W."/>
            <person name="Hayes R.D."/>
            <person name="Ng V."/>
            <person name="Grigoriev I.V."/>
            <person name="Jackson S.A."/>
            <person name="Sutton T.D.S."/>
            <person name="Dobson A.D.W."/>
            <person name="Rama T."/>
        </authorList>
    </citation>
    <scope>NUCLEOTIDE SEQUENCE</scope>
    <source>
        <strain evidence="10">TRa018bII</strain>
    </source>
</reference>
<feature type="compositionally biased region" description="Polar residues" evidence="7">
    <location>
        <begin position="413"/>
        <end position="422"/>
    </location>
</feature>
<dbReference type="CDD" id="cd20908">
    <property type="entry name" value="SUF4-like"/>
    <property type="match status" value="1"/>
</dbReference>
<name>A0A9P7YKP4_9HELO</name>
<feature type="domain" description="BED-type" evidence="9">
    <location>
        <begin position="14"/>
        <end position="73"/>
    </location>
</feature>
<dbReference type="PANTHER" id="PTHR23215:SF0">
    <property type="entry name" value="BUB3-INTERACTING AND GLEBS MOTIF-CONTAINING PROTEIN ZNF207"/>
    <property type="match status" value="1"/>
</dbReference>
<dbReference type="AlphaFoldDB" id="A0A9P7YKP4"/>
<dbReference type="InterPro" id="IPR036236">
    <property type="entry name" value="Znf_C2H2_sf"/>
</dbReference>
<evidence type="ECO:0000256" key="5">
    <source>
        <dbReference type="ARBA" id="ARBA00023242"/>
    </source>
</evidence>
<evidence type="ECO:0000256" key="3">
    <source>
        <dbReference type="ARBA" id="ARBA00022771"/>
    </source>
</evidence>
<dbReference type="SUPFAM" id="SSF57667">
    <property type="entry name" value="beta-beta-alpha zinc fingers"/>
    <property type="match status" value="1"/>
</dbReference>
<organism evidence="10 11">
    <name type="scientific">Amylocarpus encephaloides</name>
    <dbReference type="NCBI Taxonomy" id="45428"/>
    <lineage>
        <taxon>Eukaryota</taxon>
        <taxon>Fungi</taxon>
        <taxon>Dikarya</taxon>
        <taxon>Ascomycota</taxon>
        <taxon>Pezizomycotina</taxon>
        <taxon>Leotiomycetes</taxon>
        <taxon>Helotiales</taxon>
        <taxon>Helotiales incertae sedis</taxon>
        <taxon>Amylocarpus</taxon>
    </lineage>
</organism>
<dbReference type="FunFam" id="3.30.160.60:FF:000354">
    <property type="entry name" value="C2H2 finger domain-containing protein"/>
    <property type="match status" value="1"/>
</dbReference>
<evidence type="ECO:0000256" key="6">
    <source>
        <dbReference type="PROSITE-ProRule" id="PRU00042"/>
    </source>
</evidence>
<dbReference type="EMBL" id="MU251428">
    <property type="protein sequence ID" value="KAG9235609.1"/>
    <property type="molecule type" value="Genomic_DNA"/>
</dbReference>
<dbReference type="Proteomes" id="UP000824998">
    <property type="component" value="Unassembled WGS sequence"/>
</dbReference>
<keyword evidence="3 6" id="KW-0863">Zinc-finger</keyword>
<feature type="compositionally biased region" description="Pro residues" evidence="7">
    <location>
        <begin position="300"/>
        <end position="312"/>
    </location>
</feature>
<feature type="compositionally biased region" description="Low complexity" evidence="7">
    <location>
        <begin position="236"/>
        <end position="270"/>
    </location>
</feature>
<comment type="caution">
    <text evidence="10">The sequence shown here is derived from an EMBL/GenBank/DDBJ whole genome shotgun (WGS) entry which is preliminary data.</text>
</comment>
<evidence type="ECO:0000313" key="11">
    <source>
        <dbReference type="Proteomes" id="UP000824998"/>
    </source>
</evidence>
<feature type="region of interest" description="Disordered" evidence="7">
    <location>
        <begin position="402"/>
        <end position="456"/>
    </location>
</feature>
<keyword evidence="5" id="KW-0539">Nucleus</keyword>
<sequence>MVGKKKRGHPDIEELLARPWCYYCERDFDDLKILISHQKAKHFKCERCGRRLNTAGGLSVHMNQVHKETLTSVDNSLPNRQGLEVEIFGMEGIPEDVAQAHNQRIIAGFYQAEAERRATTGNPGPGGNAGGQPKKPKFESPADLKKRLAEHKARKEAEKAAGTESGGNTPLDGAQNSPLGQSPASFQNAGPYIASPAASYGAPQSAGYGSFSQEPYSQPAVAYQQPYSSQPPFSGPPAAGFQPQFSPPQQQYPPSQSFPPGQNYPGGPNQSFGAGSPPGSYNGYQAAPSHTPPAHGNLPNRPPSLPPAPGLPQRPSFAAPSVPTYQMQQMHQGPPASFQSQQNGWQGNGWKGQDQKAAMSSAYPPHSQGYGDYSTNASSVDDLVSGAAREVDDIDEIIRMAEAGIKPPKKGDSTTAPPQASETGAAPTLLEPIAKAETSGKKSKKDKPMKMVYSDNEISPEEKMSLMPRYAFIPEGKAESSLVGGHTALVVAGIVDA</sequence>
<dbReference type="GO" id="GO:0005634">
    <property type="term" value="C:nucleus"/>
    <property type="evidence" value="ECO:0007669"/>
    <property type="project" value="UniProtKB-SubCell"/>
</dbReference>
<dbReference type="PANTHER" id="PTHR23215">
    <property type="entry name" value="ZINC FINGER PROTEIN 207"/>
    <property type="match status" value="1"/>
</dbReference>
<keyword evidence="11" id="KW-1185">Reference proteome</keyword>
<feature type="compositionally biased region" description="Polar residues" evidence="7">
    <location>
        <begin position="174"/>
        <end position="188"/>
    </location>
</feature>
<dbReference type="OrthoDB" id="1306014at2759"/>
<comment type="subcellular location">
    <subcellularLocation>
        <location evidence="1">Nucleus</location>
    </subcellularLocation>
</comment>
<dbReference type="InterPro" id="IPR013087">
    <property type="entry name" value="Znf_C2H2_type"/>
</dbReference>
<dbReference type="PROSITE" id="PS50808">
    <property type="entry name" value="ZF_BED"/>
    <property type="match status" value="1"/>
</dbReference>
<gene>
    <name evidence="10" type="ORF">BJ875DRAFT_458729</name>
</gene>
<evidence type="ECO:0000256" key="2">
    <source>
        <dbReference type="ARBA" id="ARBA00022723"/>
    </source>
</evidence>
<evidence type="ECO:0008006" key="12">
    <source>
        <dbReference type="Google" id="ProtNLM"/>
    </source>
</evidence>
<evidence type="ECO:0000256" key="4">
    <source>
        <dbReference type="ARBA" id="ARBA00022833"/>
    </source>
</evidence>
<proteinExistence type="predicted"/>
<accession>A0A9P7YKP4</accession>
<dbReference type="SMART" id="SM00355">
    <property type="entry name" value="ZnF_C2H2"/>
    <property type="match status" value="2"/>
</dbReference>
<dbReference type="GO" id="GO:0008270">
    <property type="term" value="F:zinc ion binding"/>
    <property type="evidence" value="ECO:0007669"/>
    <property type="project" value="UniProtKB-KW"/>
</dbReference>
<dbReference type="PROSITE" id="PS00028">
    <property type="entry name" value="ZINC_FINGER_C2H2_1"/>
    <property type="match status" value="1"/>
</dbReference>
<dbReference type="Gene3D" id="3.30.160.60">
    <property type="entry name" value="Classic Zinc Finger"/>
    <property type="match status" value="1"/>
</dbReference>
<feature type="domain" description="C2H2-type" evidence="8">
    <location>
        <begin position="43"/>
        <end position="66"/>
    </location>
</feature>
<protein>
    <recommendedName>
        <fullName evidence="12">C2H2-type domain-containing protein</fullName>
    </recommendedName>
</protein>
<dbReference type="PROSITE" id="PS50157">
    <property type="entry name" value="ZINC_FINGER_C2H2_2"/>
    <property type="match status" value="1"/>
</dbReference>
<evidence type="ECO:0000256" key="7">
    <source>
        <dbReference type="SAM" id="MobiDB-lite"/>
    </source>
</evidence>
<dbReference type="InterPro" id="IPR003656">
    <property type="entry name" value="Znf_BED"/>
</dbReference>
<evidence type="ECO:0000259" key="8">
    <source>
        <dbReference type="PROSITE" id="PS50157"/>
    </source>
</evidence>
<evidence type="ECO:0000256" key="1">
    <source>
        <dbReference type="ARBA" id="ARBA00004123"/>
    </source>
</evidence>
<keyword evidence="4" id="KW-0862">Zinc</keyword>
<feature type="compositionally biased region" description="Basic and acidic residues" evidence="7">
    <location>
        <begin position="136"/>
        <end position="161"/>
    </location>
</feature>
<evidence type="ECO:0000313" key="10">
    <source>
        <dbReference type="EMBL" id="KAG9235609.1"/>
    </source>
</evidence>
<dbReference type="GO" id="GO:0003677">
    <property type="term" value="F:DNA binding"/>
    <property type="evidence" value="ECO:0007669"/>
    <property type="project" value="InterPro"/>
</dbReference>
<keyword evidence="2" id="KW-0479">Metal-binding</keyword>